<organism evidence="2 3">
    <name type="scientific">Elysia crispata</name>
    <name type="common">lettuce slug</name>
    <dbReference type="NCBI Taxonomy" id="231223"/>
    <lineage>
        <taxon>Eukaryota</taxon>
        <taxon>Metazoa</taxon>
        <taxon>Spiralia</taxon>
        <taxon>Lophotrochozoa</taxon>
        <taxon>Mollusca</taxon>
        <taxon>Gastropoda</taxon>
        <taxon>Heterobranchia</taxon>
        <taxon>Euthyneura</taxon>
        <taxon>Panpulmonata</taxon>
        <taxon>Sacoglossa</taxon>
        <taxon>Placobranchoidea</taxon>
        <taxon>Plakobranchidae</taxon>
        <taxon>Elysia</taxon>
    </lineage>
</organism>
<evidence type="ECO:0000256" key="1">
    <source>
        <dbReference type="SAM" id="MobiDB-lite"/>
    </source>
</evidence>
<comment type="caution">
    <text evidence="2">The sequence shown here is derived from an EMBL/GenBank/DDBJ whole genome shotgun (WGS) entry which is preliminary data.</text>
</comment>
<dbReference type="EMBL" id="JAWDGP010002890">
    <property type="protein sequence ID" value="KAK3778974.1"/>
    <property type="molecule type" value="Genomic_DNA"/>
</dbReference>
<protein>
    <submittedName>
        <fullName evidence="2">Uncharacterized protein</fullName>
    </submittedName>
</protein>
<evidence type="ECO:0000313" key="3">
    <source>
        <dbReference type="Proteomes" id="UP001283361"/>
    </source>
</evidence>
<evidence type="ECO:0000313" key="2">
    <source>
        <dbReference type="EMBL" id="KAK3778974.1"/>
    </source>
</evidence>
<reference evidence="2" key="1">
    <citation type="journal article" date="2023" name="G3 (Bethesda)">
        <title>A reference genome for the long-term kleptoplast-retaining sea slug Elysia crispata morphotype clarki.</title>
        <authorList>
            <person name="Eastman K.E."/>
            <person name="Pendleton A.L."/>
            <person name="Shaikh M.A."/>
            <person name="Suttiyut T."/>
            <person name="Ogas R."/>
            <person name="Tomko P."/>
            <person name="Gavelis G."/>
            <person name="Widhalm J.R."/>
            <person name="Wisecaver J.H."/>
        </authorList>
    </citation>
    <scope>NUCLEOTIDE SEQUENCE</scope>
    <source>
        <strain evidence="2">ECLA1</strain>
    </source>
</reference>
<keyword evidence="3" id="KW-1185">Reference proteome</keyword>
<feature type="region of interest" description="Disordered" evidence="1">
    <location>
        <begin position="70"/>
        <end position="115"/>
    </location>
</feature>
<dbReference type="Proteomes" id="UP001283361">
    <property type="component" value="Unassembled WGS sequence"/>
</dbReference>
<name>A0AAE1A082_9GAST</name>
<proteinExistence type="predicted"/>
<dbReference type="AlphaFoldDB" id="A0AAE1A082"/>
<feature type="compositionally biased region" description="Low complexity" evidence="1">
    <location>
        <begin position="73"/>
        <end position="86"/>
    </location>
</feature>
<sequence length="115" mass="12247">MNTIIIIITREHSGAGASTCEANPRKSKQAAGTRELVGPETVRMREFIHHGAVVLAVGLAASIRKRDFGTEISSDSSSTSGALGSSHVHPRSSYREHQRVAMGLAQPQALNVSLE</sequence>
<accession>A0AAE1A082</accession>
<gene>
    <name evidence="2" type="ORF">RRG08_034235</name>
</gene>